<dbReference type="FunFam" id="2.10.25.10:FF:000049">
    <property type="entry name" value="Fibrillin 2"/>
    <property type="match status" value="1"/>
</dbReference>
<dbReference type="PROSITE" id="PS50026">
    <property type="entry name" value="EGF_3"/>
    <property type="match status" value="6"/>
</dbReference>
<dbReference type="SUPFAM" id="SSF57184">
    <property type="entry name" value="Growth factor receptor domain"/>
    <property type="match status" value="1"/>
</dbReference>
<dbReference type="Gene3D" id="2.10.25.10">
    <property type="entry name" value="Laminin"/>
    <property type="match status" value="6"/>
</dbReference>
<dbReference type="InterPro" id="IPR024731">
    <property type="entry name" value="NELL2-like_EGF"/>
</dbReference>
<proteinExistence type="predicted"/>
<dbReference type="PROSITE" id="PS00022">
    <property type="entry name" value="EGF_1"/>
    <property type="match status" value="1"/>
</dbReference>
<feature type="domain" description="VWFC" evidence="11">
    <location>
        <begin position="342"/>
        <end position="408"/>
    </location>
</feature>
<gene>
    <name evidence="12" type="ORF">PHYEVI_LOCUS2640</name>
</gene>
<dbReference type="SUPFAM" id="SSF49899">
    <property type="entry name" value="Concanavalin A-like lectins/glucanases"/>
    <property type="match status" value="1"/>
</dbReference>
<evidence type="ECO:0000313" key="12">
    <source>
        <dbReference type="EMBL" id="CAG9856214.1"/>
    </source>
</evidence>
<evidence type="ECO:0000259" key="10">
    <source>
        <dbReference type="PROSITE" id="PS50026"/>
    </source>
</evidence>
<dbReference type="Pfam" id="PF00008">
    <property type="entry name" value="EGF"/>
    <property type="match status" value="1"/>
</dbReference>
<dbReference type="PANTHER" id="PTHR24042:SF5">
    <property type="entry name" value="EGF-LIKE CALCIUM-BINDING DOMAIN-CONTAINING PROTEIN"/>
    <property type="match status" value="1"/>
</dbReference>
<evidence type="ECO:0000256" key="8">
    <source>
        <dbReference type="SAM" id="MobiDB-lite"/>
    </source>
</evidence>
<dbReference type="InterPro" id="IPR013320">
    <property type="entry name" value="ConA-like_dom_sf"/>
</dbReference>
<dbReference type="SMART" id="SM00179">
    <property type="entry name" value="EGF_CA"/>
    <property type="match status" value="5"/>
</dbReference>
<dbReference type="PROSITE" id="PS00010">
    <property type="entry name" value="ASX_HYDROXYL"/>
    <property type="match status" value="5"/>
</dbReference>
<feature type="compositionally biased region" description="Polar residues" evidence="8">
    <location>
        <begin position="856"/>
        <end position="867"/>
    </location>
</feature>
<evidence type="ECO:0000256" key="9">
    <source>
        <dbReference type="SAM" id="SignalP"/>
    </source>
</evidence>
<feature type="disulfide bond" evidence="6">
    <location>
        <begin position="538"/>
        <end position="548"/>
    </location>
</feature>
<feature type="disulfide bond" evidence="6">
    <location>
        <begin position="556"/>
        <end position="565"/>
    </location>
</feature>
<dbReference type="Pfam" id="PF07645">
    <property type="entry name" value="EGF_CA"/>
    <property type="match status" value="3"/>
</dbReference>
<feature type="region of interest" description="Disordered" evidence="8">
    <location>
        <begin position="856"/>
        <end position="896"/>
    </location>
</feature>
<evidence type="ECO:0000256" key="7">
    <source>
        <dbReference type="SAM" id="Coils"/>
    </source>
</evidence>
<feature type="domain" description="EGF-like" evidence="10">
    <location>
        <begin position="568"/>
        <end position="606"/>
    </location>
</feature>
<evidence type="ECO:0000313" key="13">
    <source>
        <dbReference type="Proteomes" id="UP001153712"/>
    </source>
</evidence>
<dbReference type="SMART" id="SM00210">
    <property type="entry name" value="TSPN"/>
    <property type="match status" value="1"/>
</dbReference>
<dbReference type="InterPro" id="IPR009030">
    <property type="entry name" value="Growth_fac_rcpt_cys_sf"/>
</dbReference>
<feature type="domain" description="EGF-like" evidence="10">
    <location>
        <begin position="495"/>
        <end position="535"/>
    </location>
</feature>
<dbReference type="PROSITE" id="PS50184">
    <property type="entry name" value="VWFC_2"/>
    <property type="match status" value="3"/>
</dbReference>
<dbReference type="SMART" id="SM00181">
    <property type="entry name" value="EGF"/>
    <property type="match status" value="6"/>
</dbReference>
<dbReference type="InterPro" id="IPR049883">
    <property type="entry name" value="NOTCH1_EGF-like"/>
</dbReference>
<feature type="domain" description="EGF-like" evidence="10">
    <location>
        <begin position="409"/>
        <end position="448"/>
    </location>
</feature>
<dbReference type="SUPFAM" id="SSF57603">
    <property type="entry name" value="FnI-like domain"/>
    <property type="match status" value="3"/>
</dbReference>
<dbReference type="CDD" id="cd00054">
    <property type="entry name" value="EGF_CA"/>
    <property type="match status" value="5"/>
</dbReference>
<evidence type="ECO:0000256" key="2">
    <source>
        <dbReference type="ARBA" id="ARBA00022729"/>
    </source>
</evidence>
<sequence length="896" mass="99654">MAFFVTAWTALLWLASATGFDPTKPFYIPNQSIDLLVALGEYNKNWKGVERINSPAPLNLTNTFAFSRNRLAYVLEGDDRDLRLPHSAFRQVSDFLLSSTEFTIVAMLKQFPRNPGTIVSFSHGANRSLEIQSSGRLNELRLYYTSGATAYSETFPYYLADDNWHKLAVTISGLQVEVFVDCRSLFKRMLKIAVPDNNFPKQPHLWIGQGVSRSFFKGILEELKVIRGPHGYLALCPHADSVCPTCGQFQNLEETVKELSRHLKELSKRLVEAESRVSKLEECDCRIACHFNDTVHEDGAKWQTGCDVCSCVRGEVKCRPILPECPKLPCKHPVNITGMCCPVCLRECSLQGKLYDHGEVVTVKKCSECRCIDGSMKCAKMDESNCPKLNCPEKDQYSVPEQCCRMCPGVDHCAKGNFCHANASCLNLQTTYACQCDQGFQGDGKLCIDTNECKREGGLDGHHCHQNTVCVNTPGSYVCECLPGYRRIDRFNCAELDECSTGEHNCDVNARCINTRGSYHCSCKEGYTGDGYTCQPVCEYKCINGGVCTSPGKCSCLQGYTGRSCELDLDECATDAHRCSNSSTCVNKIGWYYCECKPGYKNDYKDNNLGLVCEDINECNSSLHTCHPSAQCRNTEGSYECECPPNRPDCKLSCKFEEQEWPDGWRGNLFDKPCQECSCDRGVLTCEEIKCNCSQPKMSNDECCPQCNPLYSCRHQELRHVVFNHGDHWTFQCRTCECQRGEIDCSAMACPPLVCDDPVKNPEDCCGHCEGDPCSFGAGNFTQGDGQSCTYANRVVPSGSQFNDPNDRCTTCNCKVPYCAELDGTLCCHYNNLCGGYPEPVGYGGVVAAKNVHSTSDSDNVKQSNHRQLAAHSVGPYRVETERKGRSKRAIEKGAG</sequence>
<feature type="domain" description="EGF-like" evidence="10">
    <location>
        <begin position="536"/>
        <end position="566"/>
    </location>
</feature>
<dbReference type="SUPFAM" id="SSF57196">
    <property type="entry name" value="EGF/Laminin"/>
    <property type="match status" value="2"/>
</dbReference>
<dbReference type="EMBL" id="OU900105">
    <property type="protein sequence ID" value="CAG9856214.1"/>
    <property type="molecule type" value="Genomic_DNA"/>
</dbReference>
<evidence type="ECO:0000259" key="11">
    <source>
        <dbReference type="PROSITE" id="PS50184"/>
    </source>
</evidence>
<dbReference type="GO" id="GO:0005509">
    <property type="term" value="F:calcium ion binding"/>
    <property type="evidence" value="ECO:0007669"/>
    <property type="project" value="InterPro"/>
</dbReference>
<dbReference type="InterPro" id="IPR001007">
    <property type="entry name" value="VWF_dom"/>
</dbReference>
<keyword evidence="13" id="KW-1185">Reference proteome</keyword>
<feature type="chain" id="PRO_5040314319" evidence="9">
    <location>
        <begin position="20"/>
        <end position="896"/>
    </location>
</feature>
<dbReference type="GO" id="GO:0008201">
    <property type="term" value="F:heparin binding"/>
    <property type="evidence" value="ECO:0007669"/>
    <property type="project" value="TreeGrafter"/>
</dbReference>
<dbReference type="PROSITE" id="PS01186">
    <property type="entry name" value="EGF_2"/>
    <property type="match status" value="4"/>
</dbReference>
<accession>A0A9N9TLM6</accession>
<dbReference type="Gene3D" id="6.20.200.20">
    <property type="match status" value="2"/>
</dbReference>
<protein>
    <submittedName>
        <fullName evidence="12">Uncharacterized protein</fullName>
    </submittedName>
</protein>
<organism evidence="12 13">
    <name type="scientific">Phyllotreta striolata</name>
    <name type="common">Striped flea beetle</name>
    <name type="synonym">Crioceris striolata</name>
    <dbReference type="NCBI Taxonomy" id="444603"/>
    <lineage>
        <taxon>Eukaryota</taxon>
        <taxon>Metazoa</taxon>
        <taxon>Ecdysozoa</taxon>
        <taxon>Arthropoda</taxon>
        <taxon>Hexapoda</taxon>
        <taxon>Insecta</taxon>
        <taxon>Pterygota</taxon>
        <taxon>Neoptera</taxon>
        <taxon>Endopterygota</taxon>
        <taxon>Coleoptera</taxon>
        <taxon>Polyphaga</taxon>
        <taxon>Cucujiformia</taxon>
        <taxon>Chrysomeloidea</taxon>
        <taxon>Chrysomelidae</taxon>
        <taxon>Galerucinae</taxon>
        <taxon>Alticini</taxon>
        <taxon>Phyllotreta</taxon>
    </lineage>
</organism>
<dbReference type="InterPro" id="IPR000742">
    <property type="entry name" value="EGF"/>
</dbReference>
<dbReference type="InterPro" id="IPR018097">
    <property type="entry name" value="EGF_Ca-bd_CS"/>
</dbReference>
<keyword evidence="3" id="KW-0677">Repeat</keyword>
<evidence type="ECO:0000256" key="5">
    <source>
        <dbReference type="ARBA" id="ARBA00023180"/>
    </source>
</evidence>
<keyword evidence="5" id="KW-0325">Glycoprotein</keyword>
<dbReference type="Gene3D" id="2.60.120.200">
    <property type="match status" value="1"/>
</dbReference>
<dbReference type="PROSITE" id="PS01187">
    <property type="entry name" value="EGF_CA"/>
    <property type="match status" value="2"/>
</dbReference>
<dbReference type="InterPro" id="IPR001881">
    <property type="entry name" value="EGF-like_Ca-bd_dom"/>
</dbReference>
<dbReference type="InterPro" id="IPR000152">
    <property type="entry name" value="EGF-type_Asp/Asn_hydroxyl_site"/>
</dbReference>
<feature type="domain" description="VWFC" evidence="11">
    <location>
        <begin position="287"/>
        <end position="345"/>
    </location>
</feature>
<dbReference type="GO" id="GO:0005615">
    <property type="term" value="C:extracellular space"/>
    <property type="evidence" value="ECO:0007669"/>
    <property type="project" value="TreeGrafter"/>
</dbReference>
<evidence type="ECO:0000256" key="1">
    <source>
        <dbReference type="ARBA" id="ARBA00022536"/>
    </source>
</evidence>
<dbReference type="PANTHER" id="PTHR24042">
    <property type="entry name" value="NEL HOMOLOG"/>
    <property type="match status" value="1"/>
</dbReference>
<feature type="coiled-coil region" evidence="7">
    <location>
        <begin position="249"/>
        <end position="283"/>
    </location>
</feature>
<dbReference type="OrthoDB" id="6516201at2759"/>
<comment type="caution">
    <text evidence="6">Lacks conserved residue(s) required for the propagation of feature annotation.</text>
</comment>
<keyword evidence="4 6" id="KW-1015">Disulfide bond</keyword>
<dbReference type="InterPro" id="IPR051586">
    <property type="entry name" value="PKC-binding_NELL"/>
</dbReference>
<evidence type="ECO:0000256" key="6">
    <source>
        <dbReference type="PROSITE-ProRule" id="PRU00076"/>
    </source>
</evidence>
<dbReference type="FunFam" id="2.10.25.10:FF:000038">
    <property type="entry name" value="Fibrillin 2"/>
    <property type="match status" value="3"/>
</dbReference>
<name>A0A9N9TLM6_PHYSR</name>
<feature type="domain" description="VWFC" evidence="11">
    <location>
        <begin position="711"/>
        <end position="770"/>
    </location>
</feature>
<dbReference type="Gene3D" id="2.10.70.10">
    <property type="entry name" value="Complement Module, domain 1"/>
    <property type="match status" value="1"/>
</dbReference>
<keyword evidence="7" id="KW-0175">Coiled coil</keyword>
<reference evidence="12" key="1">
    <citation type="submission" date="2022-01" db="EMBL/GenBank/DDBJ databases">
        <authorList>
            <person name="King R."/>
        </authorList>
    </citation>
    <scope>NUCLEOTIDE SEQUENCE</scope>
</reference>
<dbReference type="AlphaFoldDB" id="A0A9N9TLM6"/>
<dbReference type="InterPro" id="IPR048287">
    <property type="entry name" value="TSPN-like_N"/>
</dbReference>
<dbReference type="Pfam" id="PF13385">
    <property type="entry name" value="Laminin_G_3"/>
    <property type="match status" value="1"/>
</dbReference>
<feature type="signal peptide" evidence="9">
    <location>
        <begin position="1"/>
        <end position="19"/>
    </location>
</feature>
<evidence type="ECO:0000256" key="4">
    <source>
        <dbReference type="ARBA" id="ARBA00023157"/>
    </source>
</evidence>
<feature type="domain" description="EGF-like" evidence="10">
    <location>
        <begin position="615"/>
        <end position="651"/>
    </location>
</feature>
<feature type="domain" description="EGF-like" evidence="10">
    <location>
        <begin position="449"/>
        <end position="494"/>
    </location>
</feature>
<evidence type="ECO:0000256" key="3">
    <source>
        <dbReference type="ARBA" id="ARBA00022737"/>
    </source>
</evidence>
<dbReference type="Proteomes" id="UP001153712">
    <property type="component" value="Chromosome 12"/>
</dbReference>
<keyword evidence="2 9" id="KW-0732">Signal</keyword>
<keyword evidence="1 6" id="KW-0245">EGF-like domain</keyword>
<dbReference type="Pfam" id="PF00093">
    <property type="entry name" value="VWC"/>
    <property type="match status" value="3"/>
</dbReference>
<dbReference type="SMART" id="SM00214">
    <property type="entry name" value="VWC"/>
    <property type="match status" value="4"/>
</dbReference>
<dbReference type="Pfam" id="PF12947">
    <property type="entry name" value="EGF_3"/>
    <property type="match status" value="1"/>
</dbReference>
<feature type="compositionally biased region" description="Basic and acidic residues" evidence="8">
    <location>
        <begin position="879"/>
        <end position="896"/>
    </location>
</feature>